<keyword evidence="2" id="KW-0732">Signal</keyword>
<feature type="region of interest" description="Disordered" evidence="1">
    <location>
        <begin position="90"/>
        <end position="113"/>
    </location>
</feature>
<dbReference type="Proteomes" id="UP001430290">
    <property type="component" value="Unassembled WGS sequence"/>
</dbReference>
<accession>A0ABS7TDS3</accession>
<evidence type="ECO:0000256" key="2">
    <source>
        <dbReference type="SAM" id="SignalP"/>
    </source>
</evidence>
<protein>
    <submittedName>
        <fullName evidence="3">Carboxypeptidase-like regulatory domain-containing protein</fullName>
    </submittedName>
</protein>
<gene>
    <name evidence="3" type="ORF">K7B09_06675</name>
</gene>
<sequence>MTNPCRLTVFSLLLAITGSAFTQATSGNIIGDGNPGDTVVISGDSNGFKREISIKSDGKYKLRHVPIGSYHVTFIQADGKIITLQDVQVRPDATSRASTPGKATEVSENTGNP</sequence>
<dbReference type="SUPFAM" id="SSF49478">
    <property type="entry name" value="Cna protein B-type domain"/>
    <property type="match status" value="1"/>
</dbReference>
<dbReference type="RefSeq" id="WP_223628113.1">
    <property type="nucleotide sequence ID" value="NZ_JAIQDJ010000002.1"/>
</dbReference>
<organism evidence="3 4">
    <name type="scientific">Thermomonas beijingensis</name>
    <dbReference type="NCBI Taxonomy" id="2872701"/>
    <lineage>
        <taxon>Bacteria</taxon>
        <taxon>Pseudomonadati</taxon>
        <taxon>Pseudomonadota</taxon>
        <taxon>Gammaproteobacteria</taxon>
        <taxon>Lysobacterales</taxon>
        <taxon>Lysobacteraceae</taxon>
        <taxon>Thermomonas</taxon>
    </lineage>
</organism>
<feature type="signal peptide" evidence="2">
    <location>
        <begin position="1"/>
        <end position="22"/>
    </location>
</feature>
<comment type="caution">
    <text evidence="3">The sequence shown here is derived from an EMBL/GenBank/DDBJ whole genome shotgun (WGS) entry which is preliminary data.</text>
</comment>
<name>A0ABS7TDS3_9GAMM</name>
<dbReference type="EMBL" id="JAIQDJ010000002">
    <property type="protein sequence ID" value="MBZ4186014.1"/>
    <property type="molecule type" value="Genomic_DNA"/>
</dbReference>
<evidence type="ECO:0000313" key="4">
    <source>
        <dbReference type="Proteomes" id="UP001430290"/>
    </source>
</evidence>
<feature type="chain" id="PRO_5045050475" evidence="2">
    <location>
        <begin position="23"/>
        <end position="113"/>
    </location>
</feature>
<evidence type="ECO:0000313" key="3">
    <source>
        <dbReference type="EMBL" id="MBZ4186014.1"/>
    </source>
</evidence>
<reference evidence="3" key="1">
    <citation type="submission" date="2021-09" db="EMBL/GenBank/DDBJ databases">
        <authorList>
            <person name="Wu T."/>
            <person name="Guo S.Z."/>
        </authorList>
    </citation>
    <scope>NUCLEOTIDE SEQUENCE</scope>
    <source>
        <strain evidence="3">RSS-23</strain>
    </source>
</reference>
<dbReference type="Gene3D" id="2.60.40.1120">
    <property type="entry name" value="Carboxypeptidase-like, regulatory domain"/>
    <property type="match status" value="1"/>
</dbReference>
<keyword evidence="4" id="KW-1185">Reference proteome</keyword>
<evidence type="ECO:0000256" key="1">
    <source>
        <dbReference type="SAM" id="MobiDB-lite"/>
    </source>
</evidence>
<proteinExistence type="predicted"/>